<dbReference type="AlphaFoldDB" id="K8EZK7"/>
<feature type="region of interest" description="Disordered" evidence="1">
    <location>
        <begin position="155"/>
        <end position="184"/>
    </location>
</feature>
<name>K8EZK7_9CHLO</name>
<accession>K8EZK7</accession>
<organism evidence="2 3">
    <name type="scientific">Bathycoccus prasinos</name>
    <dbReference type="NCBI Taxonomy" id="41875"/>
    <lineage>
        <taxon>Eukaryota</taxon>
        <taxon>Viridiplantae</taxon>
        <taxon>Chlorophyta</taxon>
        <taxon>Mamiellophyceae</taxon>
        <taxon>Mamiellales</taxon>
        <taxon>Bathycoccaceae</taxon>
        <taxon>Bathycoccus</taxon>
    </lineage>
</organism>
<evidence type="ECO:0000256" key="1">
    <source>
        <dbReference type="SAM" id="MobiDB-lite"/>
    </source>
</evidence>
<reference evidence="2 3" key="1">
    <citation type="submission" date="2011-10" db="EMBL/GenBank/DDBJ databases">
        <authorList>
            <person name="Genoscope - CEA"/>
        </authorList>
    </citation>
    <scope>NUCLEOTIDE SEQUENCE [LARGE SCALE GENOMIC DNA]</scope>
    <source>
        <strain evidence="2 3">RCC 1105</strain>
    </source>
</reference>
<dbReference type="RefSeq" id="XP_007514473.1">
    <property type="nucleotide sequence ID" value="XM_007514411.1"/>
</dbReference>
<proteinExistence type="predicted"/>
<evidence type="ECO:0000313" key="2">
    <source>
        <dbReference type="EMBL" id="CCO14713.1"/>
    </source>
</evidence>
<feature type="compositionally biased region" description="Gly residues" evidence="1">
    <location>
        <begin position="101"/>
        <end position="112"/>
    </location>
</feature>
<dbReference type="EMBL" id="FO082277">
    <property type="protein sequence ID" value="CCO14713.1"/>
    <property type="molecule type" value="Genomic_DNA"/>
</dbReference>
<feature type="region of interest" description="Disordered" evidence="1">
    <location>
        <begin position="94"/>
        <end position="122"/>
    </location>
</feature>
<evidence type="ECO:0000313" key="3">
    <source>
        <dbReference type="Proteomes" id="UP000198341"/>
    </source>
</evidence>
<dbReference type="Proteomes" id="UP000198341">
    <property type="component" value="Chromosome 2"/>
</dbReference>
<gene>
    <name evidence="2" type="ORF">Bathy02g03760</name>
</gene>
<protein>
    <submittedName>
        <fullName evidence="2">Uncharacterized protein</fullName>
    </submittedName>
</protein>
<sequence>MDAAAFSALSRELCSSSLSSHEKTTLFITEVASKEKKISCEQLGMCLKNILFVNFRLRCCTETATYITDWEKNREDLKRLVKKWEFTDFEEAIEEERKRSGGQGGGNIPGKGGEGREEKNNRTLAAWSRKIEMEEKDEDDEDDATTLPLAVEERKSGVNGNGYNNEEEDLKQSAKETDDPTWMKPMNAYETKTAARLTETKRVGVRYEHFDKKKNVPLVELRVERDVPTFREDFNTIAYDEDFTGDVILDVKNEFKTKGGVKVFLKCNEYGHWESGSGKHRKTHTRRKTSYSKEFNLLSLEDQNRTFREGERIVLRFKFDEIIDAPSFYFGGGRTTCYVKWQFGVYLDVDYGNAFKNAFGRDVDFKCDCHHVGKYLSISANKHLGTPTDRKISVSVPSFMCCGGSKNGDLEGRVWLERDHFSVADDVWRNQALRSALQMQLKNSSKKEIQNARYEFRRSISIAGHCFSDYVVSSGYFPQSFLKPEMMSFENFNFQLSVTEQGGLSFANQATSPPTNYARIEWKLVVIFKVNYAFDPKIVFPITLCSRFVA</sequence>
<dbReference type="GeneID" id="19017489"/>
<dbReference type="KEGG" id="bpg:Bathy02g03760"/>
<keyword evidence="3" id="KW-1185">Reference proteome</keyword>